<evidence type="ECO:0000313" key="1">
    <source>
        <dbReference type="EMBL" id="TDR46551.1"/>
    </source>
</evidence>
<comment type="caution">
    <text evidence="1">The sequence shown here is derived from an EMBL/GenBank/DDBJ whole genome shotgun (WGS) entry which is preliminary data.</text>
</comment>
<organism evidence="1 2">
    <name type="scientific">Tahibacter aquaticus</name>
    <dbReference type="NCBI Taxonomy" id="520092"/>
    <lineage>
        <taxon>Bacteria</taxon>
        <taxon>Pseudomonadati</taxon>
        <taxon>Pseudomonadota</taxon>
        <taxon>Gammaproteobacteria</taxon>
        <taxon>Lysobacterales</taxon>
        <taxon>Rhodanobacteraceae</taxon>
        <taxon>Tahibacter</taxon>
    </lineage>
</organism>
<dbReference type="RefSeq" id="WP_133817692.1">
    <property type="nucleotide sequence ID" value="NZ_SNZH01000003.1"/>
</dbReference>
<sequence>MYFTVQRLVSLVAEAAAPHRPGFDPSERLRTELRRVLAALPPEALPPDLSAALMSGEAVGPAAADWLPRVRRWLADECARTAL</sequence>
<reference evidence="1 2" key="1">
    <citation type="submission" date="2019-03" db="EMBL/GenBank/DDBJ databases">
        <title>Genomic Encyclopedia of Type Strains, Phase IV (KMG-IV): sequencing the most valuable type-strain genomes for metagenomic binning, comparative biology and taxonomic classification.</title>
        <authorList>
            <person name="Goeker M."/>
        </authorList>
    </citation>
    <scope>NUCLEOTIDE SEQUENCE [LARGE SCALE GENOMIC DNA]</scope>
    <source>
        <strain evidence="1 2">DSM 21667</strain>
    </source>
</reference>
<dbReference type="Proteomes" id="UP000295293">
    <property type="component" value="Unassembled WGS sequence"/>
</dbReference>
<protein>
    <submittedName>
        <fullName evidence="1">Uncharacterized protein</fullName>
    </submittedName>
</protein>
<keyword evidence="2" id="KW-1185">Reference proteome</keyword>
<accession>A0A4R6Z4J0</accession>
<gene>
    <name evidence="1" type="ORF">DFR29_10383</name>
</gene>
<evidence type="ECO:0000313" key="2">
    <source>
        <dbReference type="Proteomes" id="UP000295293"/>
    </source>
</evidence>
<name>A0A4R6Z4J0_9GAMM</name>
<dbReference type="EMBL" id="SNZH01000003">
    <property type="protein sequence ID" value="TDR46551.1"/>
    <property type="molecule type" value="Genomic_DNA"/>
</dbReference>
<dbReference type="OrthoDB" id="9795716at2"/>
<dbReference type="AlphaFoldDB" id="A0A4R6Z4J0"/>
<proteinExistence type="predicted"/>